<evidence type="ECO:0000256" key="3">
    <source>
        <dbReference type="ARBA" id="ARBA00022553"/>
    </source>
</evidence>
<dbReference type="InterPro" id="IPR003018">
    <property type="entry name" value="GAF"/>
</dbReference>
<keyword evidence="4" id="KW-0808">Transferase</keyword>
<evidence type="ECO:0000256" key="4">
    <source>
        <dbReference type="ARBA" id="ARBA00022679"/>
    </source>
</evidence>
<dbReference type="InterPro" id="IPR016120">
    <property type="entry name" value="Sig_transdc_His_kin_SpoOB"/>
</dbReference>
<organism evidence="8 9">
    <name type="scientific">Solirubrobacter ginsenosidimutans</name>
    <dbReference type="NCBI Taxonomy" id="490573"/>
    <lineage>
        <taxon>Bacteria</taxon>
        <taxon>Bacillati</taxon>
        <taxon>Actinomycetota</taxon>
        <taxon>Thermoleophilia</taxon>
        <taxon>Solirubrobacterales</taxon>
        <taxon>Solirubrobacteraceae</taxon>
        <taxon>Solirubrobacter</taxon>
    </lineage>
</organism>
<proteinExistence type="predicted"/>
<dbReference type="Gene3D" id="3.30.565.10">
    <property type="entry name" value="Histidine kinase-like ATPase, C-terminal domain"/>
    <property type="match status" value="1"/>
</dbReference>
<evidence type="ECO:0000313" key="9">
    <source>
        <dbReference type="Proteomes" id="UP001149140"/>
    </source>
</evidence>
<dbReference type="GO" id="GO:0000155">
    <property type="term" value="F:phosphorelay sensor kinase activity"/>
    <property type="evidence" value="ECO:0007669"/>
    <property type="project" value="InterPro"/>
</dbReference>
<dbReference type="Pfam" id="PF02518">
    <property type="entry name" value="HATPase_c"/>
    <property type="match status" value="1"/>
</dbReference>
<evidence type="ECO:0000256" key="6">
    <source>
        <dbReference type="ARBA" id="ARBA00023012"/>
    </source>
</evidence>
<dbReference type="InterPro" id="IPR004358">
    <property type="entry name" value="Sig_transdc_His_kin-like_C"/>
</dbReference>
<dbReference type="PROSITE" id="PS50109">
    <property type="entry name" value="HIS_KIN"/>
    <property type="match status" value="1"/>
</dbReference>
<evidence type="ECO:0000256" key="1">
    <source>
        <dbReference type="ARBA" id="ARBA00000085"/>
    </source>
</evidence>
<dbReference type="Gene3D" id="3.30.450.40">
    <property type="match status" value="1"/>
</dbReference>
<keyword evidence="3" id="KW-0597">Phosphoprotein</keyword>
<evidence type="ECO:0000313" key="8">
    <source>
        <dbReference type="EMBL" id="MDA0163633.1"/>
    </source>
</evidence>
<dbReference type="SMART" id="SM00065">
    <property type="entry name" value="GAF"/>
    <property type="match status" value="1"/>
</dbReference>
<reference evidence="8" key="1">
    <citation type="submission" date="2022-10" db="EMBL/GenBank/DDBJ databases">
        <title>The WGS of Solirubrobacter ginsenosidimutans DSM 21036.</title>
        <authorList>
            <person name="Jiang Z."/>
        </authorList>
    </citation>
    <scope>NUCLEOTIDE SEQUENCE</scope>
    <source>
        <strain evidence="8">DSM 21036</strain>
    </source>
</reference>
<dbReference type="InterPro" id="IPR005467">
    <property type="entry name" value="His_kinase_dom"/>
</dbReference>
<keyword evidence="5" id="KW-0418">Kinase</keyword>
<dbReference type="SUPFAM" id="SSF55890">
    <property type="entry name" value="Sporulation response regulatory protein Spo0B"/>
    <property type="match status" value="1"/>
</dbReference>
<dbReference type="AlphaFoldDB" id="A0A9X3S7Q1"/>
<dbReference type="EC" id="2.7.13.3" evidence="2"/>
<dbReference type="EMBL" id="JAPDOD010000026">
    <property type="protein sequence ID" value="MDA0163633.1"/>
    <property type="molecule type" value="Genomic_DNA"/>
</dbReference>
<gene>
    <name evidence="8" type="ORF">OM076_25390</name>
</gene>
<dbReference type="InterPro" id="IPR003594">
    <property type="entry name" value="HATPase_dom"/>
</dbReference>
<dbReference type="InterPro" id="IPR029016">
    <property type="entry name" value="GAF-like_dom_sf"/>
</dbReference>
<dbReference type="SUPFAM" id="SSF55874">
    <property type="entry name" value="ATPase domain of HSP90 chaperone/DNA topoisomerase II/histidine kinase"/>
    <property type="match status" value="1"/>
</dbReference>
<dbReference type="SUPFAM" id="SSF55781">
    <property type="entry name" value="GAF domain-like"/>
    <property type="match status" value="1"/>
</dbReference>
<evidence type="ECO:0000256" key="5">
    <source>
        <dbReference type="ARBA" id="ARBA00022777"/>
    </source>
</evidence>
<comment type="catalytic activity">
    <reaction evidence="1">
        <text>ATP + protein L-histidine = ADP + protein N-phospho-L-histidine.</text>
        <dbReference type="EC" id="2.7.13.3"/>
    </reaction>
</comment>
<protein>
    <recommendedName>
        <fullName evidence="2">histidine kinase</fullName>
        <ecNumber evidence="2">2.7.13.3</ecNumber>
    </recommendedName>
</protein>
<keyword evidence="9" id="KW-1185">Reference proteome</keyword>
<dbReference type="PANTHER" id="PTHR43547">
    <property type="entry name" value="TWO-COMPONENT HISTIDINE KINASE"/>
    <property type="match status" value="1"/>
</dbReference>
<dbReference type="PANTHER" id="PTHR43547:SF10">
    <property type="entry name" value="SENSOR HISTIDINE KINASE DCUS"/>
    <property type="match status" value="1"/>
</dbReference>
<accession>A0A9X3S7Q1</accession>
<dbReference type="SMART" id="SM00387">
    <property type="entry name" value="HATPase_c"/>
    <property type="match status" value="1"/>
</dbReference>
<dbReference type="InterPro" id="IPR036890">
    <property type="entry name" value="HATPase_C_sf"/>
</dbReference>
<dbReference type="Pfam" id="PF13185">
    <property type="entry name" value="GAF_2"/>
    <property type="match status" value="1"/>
</dbReference>
<dbReference type="Proteomes" id="UP001149140">
    <property type="component" value="Unassembled WGS sequence"/>
</dbReference>
<keyword evidence="6" id="KW-0902">Two-component regulatory system</keyword>
<dbReference type="PRINTS" id="PR00344">
    <property type="entry name" value="BCTRLSENSOR"/>
</dbReference>
<evidence type="ECO:0000256" key="2">
    <source>
        <dbReference type="ARBA" id="ARBA00012438"/>
    </source>
</evidence>
<name>A0A9X3S7Q1_9ACTN</name>
<feature type="domain" description="Histidine kinase" evidence="7">
    <location>
        <begin position="283"/>
        <end position="379"/>
    </location>
</feature>
<evidence type="ECO:0000259" key="7">
    <source>
        <dbReference type="PROSITE" id="PS50109"/>
    </source>
</evidence>
<sequence length="379" mass="39610">MDTLEAAPELAAMLAVSRLVAAGGPLEALLDRVAAEAAGVVGAQSASILLLDGGTSFHLAGAFGLSPTYAALLDRAPALAPGQGPSGLAVLHGRPTAIEDTEQDVQFAPWREVARTEGYRAMVSVPLTSGADIIGALNVYRPRPGPWPPSELALLGFFGEHAASAISTAQLIERQTRQVGALARLVRGLREQTHEHANRLHAVRGLLALGAPEDALRFVEQLETAHHVAYGRISGAIEHHVVAGLLLAETAIAQQRGITLEIDDASRLERLPRRLGDADAVTIVGNLLENAFDAVAHLEPERRRVRLAIVDDGATLTIRVADRGPGVAEEHRTALSHRGFSTKAGHAGVGLALVRDAVAAAGGTLEISGSTFTATIPVP</sequence>
<comment type="caution">
    <text evidence="8">The sequence shown here is derived from an EMBL/GenBank/DDBJ whole genome shotgun (WGS) entry which is preliminary data.</text>
</comment>